<evidence type="ECO:0000256" key="2">
    <source>
        <dbReference type="ARBA" id="ARBA00009665"/>
    </source>
</evidence>
<protein>
    <recommendedName>
        <fullName evidence="12">SPX domain-containing protein</fullName>
    </recommendedName>
</protein>
<dbReference type="Pfam" id="PF03105">
    <property type="entry name" value="SPX"/>
    <property type="match status" value="2"/>
</dbReference>
<evidence type="ECO:0000256" key="3">
    <source>
        <dbReference type="ARBA" id="ARBA00022692"/>
    </source>
</evidence>
<proteinExistence type="inferred from homology"/>
<accession>E4WRN3</accession>
<dbReference type="OrthoDB" id="9970435at2759"/>
<evidence type="ECO:0008006" key="12">
    <source>
        <dbReference type="Google" id="ProtNLM"/>
    </source>
</evidence>
<evidence type="ECO:0000256" key="5">
    <source>
        <dbReference type="ARBA" id="ARBA00023136"/>
    </source>
</evidence>
<comment type="similarity">
    <text evidence="2">Belongs to the SYG1 (TC 2.A.94) family.</text>
</comment>
<dbReference type="GO" id="GO:0016036">
    <property type="term" value="P:cellular response to phosphate starvation"/>
    <property type="evidence" value="ECO:0007669"/>
    <property type="project" value="TreeGrafter"/>
</dbReference>
<dbReference type="GO" id="GO:0000822">
    <property type="term" value="F:inositol hexakisphosphate binding"/>
    <property type="evidence" value="ECO:0007669"/>
    <property type="project" value="TreeGrafter"/>
</dbReference>
<dbReference type="PANTHER" id="PTHR10783:SF103">
    <property type="entry name" value="SOLUTE CARRIER FAMILY 53 MEMBER 1"/>
    <property type="match status" value="1"/>
</dbReference>
<dbReference type="EMBL" id="FN653015">
    <property type="protein sequence ID" value="CBY20415.1"/>
    <property type="molecule type" value="Genomic_DNA"/>
</dbReference>
<dbReference type="GO" id="GO:0005886">
    <property type="term" value="C:plasma membrane"/>
    <property type="evidence" value="ECO:0007669"/>
    <property type="project" value="TreeGrafter"/>
</dbReference>
<feature type="transmembrane region" description="Helical" evidence="7">
    <location>
        <begin position="241"/>
        <end position="265"/>
    </location>
</feature>
<keyword evidence="11" id="KW-1185">Reference proteome</keyword>
<dbReference type="GO" id="GO:0006817">
    <property type="term" value="P:phosphate ion transport"/>
    <property type="evidence" value="ECO:0007669"/>
    <property type="project" value="TreeGrafter"/>
</dbReference>
<feature type="domain" description="EXS" evidence="8">
    <location>
        <begin position="473"/>
        <end position="677"/>
    </location>
</feature>
<dbReference type="GO" id="GO:0005794">
    <property type="term" value="C:Golgi apparatus"/>
    <property type="evidence" value="ECO:0007669"/>
    <property type="project" value="TreeGrafter"/>
</dbReference>
<evidence type="ECO:0000256" key="1">
    <source>
        <dbReference type="ARBA" id="ARBA00004141"/>
    </source>
</evidence>
<evidence type="ECO:0000256" key="6">
    <source>
        <dbReference type="SAM" id="MobiDB-lite"/>
    </source>
</evidence>
<keyword evidence="4 7" id="KW-1133">Transmembrane helix</keyword>
<organism evidence="10">
    <name type="scientific">Oikopleura dioica</name>
    <name type="common">Tunicate</name>
    <dbReference type="NCBI Taxonomy" id="34765"/>
    <lineage>
        <taxon>Eukaryota</taxon>
        <taxon>Metazoa</taxon>
        <taxon>Chordata</taxon>
        <taxon>Tunicata</taxon>
        <taxon>Appendicularia</taxon>
        <taxon>Copelata</taxon>
        <taxon>Oikopleuridae</taxon>
        <taxon>Oikopleura</taxon>
    </lineage>
</organism>
<keyword evidence="5 7" id="KW-0472">Membrane</keyword>
<feature type="transmembrane region" description="Helical" evidence="7">
    <location>
        <begin position="353"/>
        <end position="374"/>
    </location>
</feature>
<evidence type="ECO:0000313" key="11">
    <source>
        <dbReference type="Proteomes" id="UP000001307"/>
    </source>
</evidence>
<evidence type="ECO:0000256" key="4">
    <source>
        <dbReference type="ARBA" id="ARBA00022989"/>
    </source>
</evidence>
<dbReference type="CDD" id="cd14477">
    <property type="entry name" value="SPX_XPR1_like"/>
    <property type="match status" value="1"/>
</dbReference>
<feature type="transmembrane region" description="Helical" evidence="7">
    <location>
        <begin position="477"/>
        <end position="495"/>
    </location>
</feature>
<evidence type="ECO:0000256" key="7">
    <source>
        <dbReference type="SAM" id="Phobius"/>
    </source>
</evidence>
<feature type="domain" description="SPX" evidence="9">
    <location>
        <begin position="1"/>
        <end position="181"/>
    </location>
</feature>
<feature type="transmembrane region" description="Helical" evidence="7">
    <location>
        <begin position="317"/>
        <end position="338"/>
    </location>
</feature>
<dbReference type="InterPro" id="IPR004342">
    <property type="entry name" value="EXS_C"/>
</dbReference>
<gene>
    <name evidence="10" type="ORF">GSOID_T00000410001</name>
</gene>
<dbReference type="FunCoup" id="E4WRN3">
    <property type="interactions" value="300"/>
</dbReference>
<feature type="transmembrane region" description="Helical" evidence="7">
    <location>
        <begin position="386"/>
        <end position="405"/>
    </location>
</feature>
<evidence type="ECO:0000259" key="9">
    <source>
        <dbReference type="PROSITE" id="PS51382"/>
    </source>
</evidence>
<dbReference type="AlphaFoldDB" id="E4WRN3"/>
<dbReference type="Pfam" id="PF03124">
    <property type="entry name" value="EXS"/>
    <property type="match status" value="1"/>
</dbReference>
<dbReference type="InParanoid" id="E4WRN3"/>
<sequence length="736" mass="85888">MKFGENLQYYATAEWRDKYIDYEKLKTLLEDAQTSHTDTYTGDDEKEKPKHTKPQTPGDEVFFREIAEQLEKVNHFYNERYSKVVQTFNGLKKDVEFYKNVCLQLDERNYIYLAKRRIFRRIRRITIKPKSLKELKANFSDFYLSLVLLDRYQKINFDGFRKILKKFDKNMYSTFGDSWRKKHIEKTRSFYTNKHITNLLLQTETIVAEELEDGDRKKARKKLGVPSLESKVRFSKNDFTLFRVGIFLGMGLVVLSAIALSIYPARSCIHSKIFKNLNSSSAFFIFLLGFNIYGWRKAGVNHVLIFEIDYREHLAPTHLWEVSFVIALAWALSLLAFIHNPLADYLPRYAHPAILYSFLAALIIFPLPIPGLSCYRKARSWLVGRFWRLLFPGYWSVTFADFWLADQLTSMAGFLVDMEYIACFYAVDGNITTGLSCSTLSADESSNDQSVLTYRSSNETVTEEKCLCGELVGGSSLAGGIQVFLMMWPAVIRFLQCIKRYVDSRKLHPHITNAGKYSTTLIKVLISYLMAYNLRNASEDDSSHFTWFVILFIAHAISSIYSLVWDIKMDWGFLDQSDDTACVGGLLRDHLVYASAWNWKYYAAFLEDIIFRFLWTLQAVHVPYVSPTSLMFAEVFRRFVWNYFRLENEHLNNCGEFRAVRDITVTQHRKEDLERIEDIMDNRMGPKHRRLISDPNDNSVPEVADYERGTCPQRRLTMMPEMLTSSDDDEPVRLYI</sequence>
<dbReference type="InterPro" id="IPR004331">
    <property type="entry name" value="SPX_dom"/>
</dbReference>
<keyword evidence="3 7" id="KW-0812">Transmembrane</keyword>
<evidence type="ECO:0000313" key="10">
    <source>
        <dbReference type="EMBL" id="CBY20415.1"/>
    </source>
</evidence>
<reference evidence="10" key="1">
    <citation type="journal article" date="2010" name="Science">
        <title>Plasticity of animal genome architecture unmasked by rapid evolution of a pelagic tunicate.</title>
        <authorList>
            <person name="Denoeud F."/>
            <person name="Henriet S."/>
            <person name="Mungpakdee S."/>
            <person name="Aury J.M."/>
            <person name="Da Silva C."/>
            <person name="Brinkmann H."/>
            <person name="Mikhaleva J."/>
            <person name="Olsen L.C."/>
            <person name="Jubin C."/>
            <person name="Canestro C."/>
            <person name="Bouquet J.M."/>
            <person name="Danks G."/>
            <person name="Poulain J."/>
            <person name="Campsteijn C."/>
            <person name="Adamski M."/>
            <person name="Cross I."/>
            <person name="Yadetie F."/>
            <person name="Muffato M."/>
            <person name="Louis A."/>
            <person name="Butcher S."/>
            <person name="Tsagkogeorga G."/>
            <person name="Konrad A."/>
            <person name="Singh S."/>
            <person name="Jensen M.F."/>
            <person name="Cong E.H."/>
            <person name="Eikeseth-Otteraa H."/>
            <person name="Noel B."/>
            <person name="Anthouard V."/>
            <person name="Porcel B.M."/>
            <person name="Kachouri-Lafond R."/>
            <person name="Nishino A."/>
            <person name="Ugolini M."/>
            <person name="Chourrout P."/>
            <person name="Nishida H."/>
            <person name="Aasland R."/>
            <person name="Huzurbazar S."/>
            <person name="Westhof E."/>
            <person name="Delsuc F."/>
            <person name="Lehrach H."/>
            <person name="Reinhardt R."/>
            <person name="Weissenbach J."/>
            <person name="Roy S.W."/>
            <person name="Artiguenave F."/>
            <person name="Postlethwait J.H."/>
            <person name="Manak J.R."/>
            <person name="Thompson E.M."/>
            <person name="Jaillon O."/>
            <person name="Du Pasquier L."/>
            <person name="Boudinot P."/>
            <person name="Liberles D.A."/>
            <person name="Volff J.N."/>
            <person name="Philippe H."/>
            <person name="Lenhard B."/>
            <person name="Roest Crollius H."/>
            <person name="Wincker P."/>
            <person name="Chourrout D."/>
        </authorList>
    </citation>
    <scope>NUCLEOTIDE SEQUENCE [LARGE SCALE GENOMIC DNA]</scope>
</reference>
<dbReference type="PANTHER" id="PTHR10783">
    <property type="entry name" value="XENOTROPIC AND POLYTROPIC RETROVIRUS RECEPTOR 1-RELATED"/>
    <property type="match status" value="1"/>
</dbReference>
<feature type="transmembrane region" description="Helical" evidence="7">
    <location>
        <begin position="544"/>
        <end position="564"/>
    </location>
</feature>
<dbReference type="PROSITE" id="PS51380">
    <property type="entry name" value="EXS"/>
    <property type="match status" value="1"/>
</dbReference>
<dbReference type="PROSITE" id="PS51382">
    <property type="entry name" value="SPX"/>
    <property type="match status" value="1"/>
</dbReference>
<comment type="subcellular location">
    <subcellularLocation>
        <location evidence="1">Membrane</location>
        <topology evidence="1">Multi-pass membrane protein</topology>
    </subcellularLocation>
</comment>
<name>E4WRN3_OIKDI</name>
<evidence type="ECO:0000259" key="8">
    <source>
        <dbReference type="PROSITE" id="PS51380"/>
    </source>
</evidence>
<dbReference type="Proteomes" id="UP000001307">
    <property type="component" value="Unassembled WGS sequence"/>
</dbReference>
<feature type="region of interest" description="Disordered" evidence="6">
    <location>
        <begin position="36"/>
        <end position="57"/>
    </location>
</feature>
<feature type="transmembrane region" description="Helical" evidence="7">
    <location>
        <begin position="277"/>
        <end position="296"/>
    </location>
</feature>